<sequence length="46" mass="5246">MTGGFFSAVLLNPCGNYQEVAGKCPPISMYRSIGCYERDWWSCFLF</sequence>
<dbReference type="EMBL" id="GBXM01011933">
    <property type="protein sequence ID" value="JAH96644.1"/>
    <property type="molecule type" value="Transcribed_RNA"/>
</dbReference>
<name>A0A0E9X222_ANGAN</name>
<proteinExistence type="predicted"/>
<reference evidence="1" key="1">
    <citation type="submission" date="2014-11" db="EMBL/GenBank/DDBJ databases">
        <authorList>
            <person name="Amaro Gonzalez C."/>
        </authorList>
    </citation>
    <scope>NUCLEOTIDE SEQUENCE</scope>
</reference>
<reference evidence="1" key="2">
    <citation type="journal article" date="2015" name="Fish Shellfish Immunol.">
        <title>Early steps in the European eel (Anguilla anguilla)-Vibrio vulnificus interaction in the gills: Role of the RtxA13 toxin.</title>
        <authorList>
            <person name="Callol A."/>
            <person name="Pajuelo D."/>
            <person name="Ebbesson L."/>
            <person name="Teles M."/>
            <person name="MacKenzie S."/>
            <person name="Amaro C."/>
        </authorList>
    </citation>
    <scope>NUCLEOTIDE SEQUENCE</scope>
</reference>
<accession>A0A0E9X222</accession>
<protein>
    <submittedName>
        <fullName evidence="1">Uncharacterized protein</fullName>
    </submittedName>
</protein>
<organism evidence="1">
    <name type="scientific">Anguilla anguilla</name>
    <name type="common">European freshwater eel</name>
    <name type="synonym">Muraena anguilla</name>
    <dbReference type="NCBI Taxonomy" id="7936"/>
    <lineage>
        <taxon>Eukaryota</taxon>
        <taxon>Metazoa</taxon>
        <taxon>Chordata</taxon>
        <taxon>Craniata</taxon>
        <taxon>Vertebrata</taxon>
        <taxon>Euteleostomi</taxon>
        <taxon>Actinopterygii</taxon>
        <taxon>Neopterygii</taxon>
        <taxon>Teleostei</taxon>
        <taxon>Anguilliformes</taxon>
        <taxon>Anguillidae</taxon>
        <taxon>Anguilla</taxon>
    </lineage>
</organism>
<dbReference type="AlphaFoldDB" id="A0A0E9X222"/>
<evidence type="ECO:0000313" key="1">
    <source>
        <dbReference type="EMBL" id="JAH96644.1"/>
    </source>
</evidence>